<gene>
    <name evidence="1" type="ORF">GCM10023189_40420</name>
</gene>
<dbReference type="Proteomes" id="UP001501175">
    <property type="component" value="Unassembled WGS sequence"/>
</dbReference>
<comment type="caution">
    <text evidence="1">The sequence shown here is derived from an EMBL/GenBank/DDBJ whole genome shotgun (WGS) entry which is preliminary data.</text>
</comment>
<sequence>MPSFSEMPSGLSIVQTGTYLFPAEFEKKGNMDQYTRYGDYFIIQRQTESAVRNDTNGEGVERYAEFIQVKSGRRAHLVPVRSWQDQWLVYAIARVHRLPKQELPPELSRIQVNQRFTVDEIRRIGDVVIYRRMLGEEPWDYCVQYRNIVQHGLTPQAAIANWRADERKRKQSDEVTINQQFARQRGITAEVYAHFCADNNLNLEDSYTRKELRAYVVKNRKMNCMQYQSTLRQLGIPLNCK</sequence>
<dbReference type="EMBL" id="BAABHD010000072">
    <property type="protein sequence ID" value="GAA4462989.1"/>
    <property type="molecule type" value="Genomic_DNA"/>
</dbReference>
<name>A0ABP8N887_9BACT</name>
<organism evidence="1 2">
    <name type="scientific">Nibrella saemangeumensis</name>
    <dbReference type="NCBI Taxonomy" id="1084526"/>
    <lineage>
        <taxon>Bacteria</taxon>
        <taxon>Pseudomonadati</taxon>
        <taxon>Bacteroidota</taxon>
        <taxon>Cytophagia</taxon>
        <taxon>Cytophagales</taxon>
        <taxon>Spirosomataceae</taxon>
        <taxon>Nibrella</taxon>
    </lineage>
</organism>
<proteinExistence type="predicted"/>
<evidence type="ECO:0000313" key="2">
    <source>
        <dbReference type="Proteomes" id="UP001501175"/>
    </source>
</evidence>
<evidence type="ECO:0000313" key="1">
    <source>
        <dbReference type="EMBL" id="GAA4462989.1"/>
    </source>
</evidence>
<accession>A0ABP8N887</accession>
<protein>
    <submittedName>
        <fullName evidence="1">Uncharacterized protein</fullName>
    </submittedName>
</protein>
<reference evidence="2" key="1">
    <citation type="journal article" date="2019" name="Int. J. Syst. Evol. Microbiol.">
        <title>The Global Catalogue of Microorganisms (GCM) 10K type strain sequencing project: providing services to taxonomists for standard genome sequencing and annotation.</title>
        <authorList>
            <consortium name="The Broad Institute Genomics Platform"/>
            <consortium name="The Broad Institute Genome Sequencing Center for Infectious Disease"/>
            <person name="Wu L."/>
            <person name="Ma J."/>
        </authorList>
    </citation>
    <scope>NUCLEOTIDE SEQUENCE [LARGE SCALE GENOMIC DNA]</scope>
    <source>
        <strain evidence="2">JCM 17927</strain>
    </source>
</reference>
<dbReference type="RefSeq" id="WP_345246417.1">
    <property type="nucleotide sequence ID" value="NZ_BAABHD010000072.1"/>
</dbReference>
<keyword evidence="2" id="KW-1185">Reference proteome</keyword>